<sequence>MQSKFDNDEEIEEFYKLVSNNVKKYRLLKGMTQMDLGLEIGIKSVAFFSNCESLRYGKHFNIEHIFRLSKVLDKEICDFF</sequence>
<dbReference type="CDD" id="cd00093">
    <property type="entry name" value="HTH_XRE"/>
    <property type="match status" value="1"/>
</dbReference>
<dbReference type="EMBL" id="CP046073">
    <property type="protein sequence ID" value="QSZ43155.1"/>
    <property type="molecule type" value="Genomic_DNA"/>
</dbReference>
<feature type="domain" description="HTH cro/C1-type" evidence="1">
    <location>
        <begin position="22"/>
        <end position="79"/>
    </location>
</feature>
<evidence type="ECO:0000313" key="2">
    <source>
        <dbReference type="EMBL" id="QSZ43155.1"/>
    </source>
</evidence>
<keyword evidence="3" id="KW-1185">Reference proteome</keyword>
<evidence type="ECO:0000313" key="3">
    <source>
        <dbReference type="Proteomes" id="UP000671852"/>
    </source>
</evidence>
<dbReference type="SUPFAM" id="SSF47413">
    <property type="entry name" value="lambda repressor-like DNA-binding domains"/>
    <property type="match status" value="1"/>
</dbReference>
<dbReference type="GO" id="GO:0003677">
    <property type="term" value="F:DNA binding"/>
    <property type="evidence" value="ECO:0007669"/>
    <property type="project" value="InterPro"/>
</dbReference>
<reference evidence="2" key="1">
    <citation type="submission" date="2019-11" db="EMBL/GenBank/DDBJ databases">
        <authorList>
            <person name="Kojima H."/>
        </authorList>
    </citation>
    <scope>NUCLEOTIDE SEQUENCE</scope>
    <source>
        <strain evidence="2">H1576</strain>
        <plasmid evidence="2">pSULFM1</plasmid>
    </source>
</reference>
<geneLocation type="plasmid" evidence="2 3">
    <name>pSULFM1</name>
</geneLocation>
<proteinExistence type="predicted"/>
<gene>
    <name evidence="2" type="ORF">GJV85_13345</name>
</gene>
<accession>A0A975B2W8</accession>
<dbReference type="InterPro" id="IPR010982">
    <property type="entry name" value="Lambda_DNA-bd_dom_sf"/>
</dbReference>
<dbReference type="RefSeq" id="WP_207563252.1">
    <property type="nucleotide sequence ID" value="NZ_CP046073.1"/>
</dbReference>
<protein>
    <submittedName>
        <fullName evidence="2">XRE family transcriptional regulator</fullName>
    </submittedName>
</protein>
<dbReference type="AlphaFoldDB" id="A0A975B2W8"/>
<reference evidence="2" key="2">
    <citation type="submission" date="2021-04" db="EMBL/GenBank/DDBJ databases">
        <title>Isolation and characterization of a novel species of the genus Sulfurimonas.</title>
        <authorList>
            <person name="Fukui M."/>
        </authorList>
    </citation>
    <scope>NUCLEOTIDE SEQUENCE</scope>
    <source>
        <strain evidence="2">H1576</strain>
        <plasmid evidence="2">pSULFM1</plasmid>
    </source>
</reference>
<name>A0A975B2W8_9BACT</name>
<keyword evidence="2" id="KW-0614">Plasmid</keyword>
<dbReference type="Gene3D" id="1.10.260.40">
    <property type="entry name" value="lambda repressor-like DNA-binding domains"/>
    <property type="match status" value="1"/>
</dbReference>
<dbReference type="InterPro" id="IPR001387">
    <property type="entry name" value="Cro/C1-type_HTH"/>
</dbReference>
<organism evidence="2 3">
    <name type="scientific">Sulfurimonas aquatica</name>
    <dbReference type="NCBI Taxonomy" id="2672570"/>
    <lineage>
        <taxon>Bacteria</taxon>
        <taxon>Pseudomonadati</taxon>
        <taxon>Campylobacterota</taxon>
        <taxon>Epsilonproteobacteria</taxon>
        <taxon>Campylobacterales</taxon>
        <taxon>Sulfurimonadaceae</taxon>
        <taxon>Sulfurimonas</taxon>
    </lineage>
</organism>
<dbReference type="PROSITE" id="PS50943">
    <property type="entry name" value="HTH_CROC1"/>
    <property type="match status" value="1"/>
</dbReference>
<evidence type="ECO:0000259" key="1">
    <source>
        <dbReference type="PROSITE" id="PS50943"/>
    </source>
</evidence>
<dbReference type="Proteomes" id="UP000671852">
    <property type="component" value="Plasmid pSULFM1"/>
</dbReference>
<dbReference type="KEGG" id="saqt:GJV85_13345"/>